<dbReference type="InterPro" id="IPR041705">
    <property type="entry name" value="PIN_Sll0205"/>
</dbReference>
<evidence type="ECO:0000313" key="2">
    <source>
        <dbReference type="EMBL" id="QNQ11783.1"/>
    </source>
</evidence>
<dbReference type="PANTHER" id="PTHR36173">
    <property type="entry name" value="RIBONUCLEASE VAPC16-RELATED"/>
    <property type="match status" value="1"/>
</dbReference>
<gene>
    <name evidence="2" type="ORF">H3Z74_11985</name>
</gene>
<evidence type="ECO:0000313" key="3">
    <source>
        <dbReference type="Proteomes" id="UP000516148"/>
    </source>
</evidence>
<evidence type="ECO:0000259" key="1">
    <source>
        <dbReference type="Pfam" id="PF01850"/>
    </source>
</evidence>
<dbReference type="SUPFAM" id="SSF88723">
    <property type="entry name" value="PIN domain-like"/>
    <property type="match status" value="1"/>
</dbReference>
<dbReference type="Pfam" id="PF01850">
    <property type="entry name" value="PIN"/>
    <property type="match status" value="1"/>
</dbReference>
<protein>
    <submittedName>
        <fullName evidence="2">Type II toxin-antitoxin system VapC family toxin</fullName>
    </submittedName>
</protein>
<dbReference type="InterPro" id="IPR052919">
    <property type="entry name" value="TA_system_RNase"/>
</dbReference>
<dbReference type="Gene3D" id="3.40.50.1010">
    <property type="entry name" value="5'-nuclease"/>
    <property type="match status" value="1"/>
</dbReference>
<dbReference type="KEGG" id="spap:H3Z74_11985"/>
<accession>A0A7H0LQ30</accession>
<dbReference type="Proteomes" id="UP000516148">
    <property type="component" value="Chromosome"/>
</dbReference>
<keyword evidence="3" id="KW-1185">Reference proteome</keyword>
<dbReference type="InterPro" id="IPR029060">
    <property type="entry name" value="PIN-like_dom_sf"/>
</dbReference>
<dbReference type="PANTHER" id="PTHR36173:SF2">
    <property type="entry name" value="RIBONUCLEASE VAPC16"/>
    <property type="match status" value="1"/>
</dbReference>
<reference evidence="2 3" key="1">
    <citation type="submission" date="2020-09" db="EMBL/GenBank/DDBJ databases">
        <title>Sphingomonas sp., a new species isolated from pork steak.</title>
        <authorList>
            <person name="Heidler von Heilborn D."/>
        </authorList>
    </citation>
    <scope>NUCLEOTIDE SEQUENCE [LARGE SCALE GENOMIC DNA]</scope>
    <source>
        <strain evidence="3">S8-3T</strain>
    </source>
</reference>
<organism evidence="2 3">
    <name type="scientific">Sphingomonas alpina</name>
    <dbReference type="NCBI Taxonomy" id="653931"/>
    <lineage>
        <taxon>Bacteria</taxon>
        <taxon>Pseudomonadati</taxon>
        <taxon>Pseudomonadota</taxon>
        <taxon>Alphaproteobacteria</taxon>
        <taxon>Sphingomonadales</taxon>
        <taxon>Sphingomonadaceae</taxon>
        <taxon>Sphingomonas</taxon>
    </lineage>
</organism>
<name>A0A7H0LQ30_9SPHN</name>
<feature type="domain" description="PIN" evidence="1">
    <location>
        <begin position="4"/>
        <end position="120"/>
    </location>
</feature>
<proteinExistence type="predicted"/>
<dbReference type="InterPro" id="IPR002716">
    <property type="entry name" value="PIN_dom"/>
</dbReference>
<sequence>MRLLLDTHALIWWIFDLPKLGLKARTLINDRGNEILFSPASPWEMAIKISTGKLDIDVGEALAVFAERGFVQLDIANSHLIALARLERIHGDPFDRMIVAQAMVEGATIMTEDAAIARYAVGTIGCS</sequence>
<dbReference type="RefSeq" id="WP_187764086.1">
    <property type="nucleotide sequence ID" value="NZ_CP061038.1"/>
</dbReference>
<dbReference type="AlphaFoldDB" id="A0A7H0LQ30"/>
<dbReference type="EMBL" id="CP061038">
    <property type="protein sequence ID" value="QNQ11783.1"/>
    <property type="molecule type" value="Genomic_DNA"/>
</dbReference>
<dbReference type="CDD" id="cd09872">
    <property type="entry name" value="PIN_Sll0205-like"/>
    <property type="match status" value="1"/>
</dbReference>